<dbReference type="EC" id="3.4.24.37" evidence="1"/>
<evidence type="ECO:0000313" key="1">
    <source>
        <dbReference type="EMBL" id="KAJ2889743.1"/>
    </source>
</evidence>
<organism evidence="1 2">
    <name type="scientific">Coemansia aciculifera</name>
    <dbReference type="NCBI Taxonomy" id="417176"/>
    <lineage>
        <taxon>Eukaryota</taxon>
        <taxon>Fungi</taxon>
        <taxon>Fungi incertae sedis</taxon>
        <taxon>Zoopagomycota</taxon>
        <taxon>Kickxellomycotina</taxon>
        <taxon>Kickxellomycetes</taxon>
        <taxon>Kickxellales</taxon>
        <taxon>Kickxellaceae</taxon>
        <taxon>Coemansia</taxon>
    </lineage>
</organism>
<sequence length="100" mass="11368">MSNIGDHDTWEAATFGHMMGGYDVGYYGYMWSQVFSADMYESRFVKDGIFNPQTGLDYRYEILRPGGSRDAMVSLEKFLGRKPNNLAFLKSIGLGEETEM</sequence>
<dbReference type="Proteomes" id="UP001139981">
    <property type="component" value="Unassembled WGS sequence"/>
</dbReference>
<name>A0ACC1LZ55_9FUNG</name>
<dbReference type="EMBL" id="JANBVB010001688">
    <property type="protein sequence ID" value="KAJ2889743.1"/>
    <property type="molecule type" value="Genomic_DNA"/>
</dbReference>
<proteinExistence type="predicted"/>
<keyword evidence="1" id="KW-0378">Hydrolase</keyword>
<comment type="caution">
    <text evidence="1">The sequence shown here is derived from an EMBL/GenBank/DDBJ whole genome shotgun (WGS) entry which is preliminary data.</text>
</comment>
<protein>
    <submittedName>
        <fullName evidence="1">Metalloendopeptidase</fullName>
        <ecNumber evidence="1">3.4.24.37</ecNumber>
    </submittedName>
</protein>
<keyword evidence="2" id="KW-1185">Reference proteome</keyword>
<reference evidence="1" key="1">
    <citation type="submission" date="2022-07" db="EMBL/GenBank/DDBJ databases">
        <title>Phylogenomic reconstructions and comparative analyses of Kickxellomycotina fungi.</title>
        <authorList>
            <person name="Reynolds N.K."/>
            <person name="Stajich J.E."/>
            <person name="Barry K."/>
            <person name="Grigoriev I.V."/>
            <person name="Crous P."/>
            <person name="Smith M.E."/>
        </authorList>
    </citation>
    <scope>NUCLEOTIDE SEQUENCE</scope>
    <source>
        <strain evidence="1">CBS 190363</strain>
    </source>
</reference>
<evidence type="ECO:0000313" key="2">
    <source>
        <dbReference type="Proteomes" id="UP001139981"/>
    </source>
</evidence>
<gene>
    <name evidence="1" type="primary">PRD1_2</name>
    <name evidence="1" type="ORF">IWW38_004523</name>
</gene>
<accession>A0ACC1LZ55</accession>